<evidence type="ECO:0000256" key="3">
    <source>
        <dbReference type="ARBA" id="ARBA00022553"/>
    </source>
</evidence>
<dbReference type="PROSITE" id="PS50109">
    <property type="entry name" value="HIS_KIN"/>
    <property type="match status" value="1"/>
</dbReference>
<protein>
    <recommendedName>
        <fullName evidence="2">histidine kinase</fullName>
        <ecNumber evidence="2">2.7.13.3</ecNumber>
    </recommendedName>
</protein>
<comment type="catalytic activity">
    <reaction evidence="1">
        <text>ATP + protein L-histidine = ADP + protein N-phospho-L-histidine.</text>
        <dbReference type="EC" id="2.7.13.3"/>
    </reaction>
</comment>
<keyword evidence="4" id="KW-0808">Transferase</keyword>
<name>A0A072NRA9_SCHAZ</name>
<dbReference type="PRINTS" id="PR00344">
    <property type="entry name" value="BCTRLSENSOR"/>
</dbReference>
<keyword evidence="5" id="KW-0547">Nucleotide-binding</keyword>
<dbReference type="OrthoDB" id="9815750at2"/>
<accession>A0A072NRA9</accession>
<dbReference type="Gene3D" id="3.30.565.10">
    <property type="entry name" value="Histidine kinase-like ATPase, C-terminal domain"/>
    <property type="match status" value="1"/>
</dbReference>
<dbReference type="InterPro" id="IPR003594">
    <property type="entry name" value="HATPase_dom"/>
</dbReference>
<evidence type="ECO:0000256" key="4">
    <source>
        <dbReference type="ARBA" id="ARBA00022679"/>
    </source>
</evidence>
<dbReference type="InterPro" id="IPR036097">
    <property type="entry name" value="HisK_dim/P_sf"/>
</dbReference>
<evidence type="ECO:0000259" key="9">
    <source>
        <dbReference type="PROSITE" id="PS50109"/>
    </source>
</evidence>
<dbReference type="EC" id="2.7.13.3" evidence="2"/>
<evidence type="ECO:0000256" key="1">
    <source>
        <dbReference type="ARBA" id="ARBA00000085"/>
    </source>
</evidence>
<keyword evidence="7" id="KW-0067">ATP-binding</keyword>
<gene>
    <name evidence="10" type="ORF">M670_00218</name>
</gene>
<dbReference type="Gene3D" id="1.10.287.130">
    <property type="match status" value="1"/>
</dbReference>
<reference evidence="10 11" key="1">
    <citation type="submission" date="2014-04" db="EMBL/GenBank/DDBJ databases">
        <title>Draft genome sequence of Bacillus azotoformans MEV2011, a (co-) denitrifying strain unable to grow in the presence of oxygen.</title>
        <authorList>
            <person name="Nielsen M."/>
            <person name="Schreiber L."/>
            <person name="Finster K."/>
            <person name="Schramm A."/>
        </authorList>
    </citation>
    <scope>NUCLEOTIDE SEQUENCE [LARGE SCALE GENOMIC DNA]</scope>
    <source>
        <strain evidence="10 11">MEV2011</strain>
    </source>
</reference>
<dbReference type="SMART" id="SM00387">
    <property type="entry name" value="HATPase_c"/>
    <property type="match status" value="1"/>
</dbReference>
<evidence type="ECO:0000256" key="5">
    <source>
        <dbReference type="ARBA" id="ARBA00022741"/>
    </source>
</evidence>
<dbReference type="RefSeq" id="WP_035192551.1">
    <property type="nucleotide sequence ID" value="NZ_JJRY01000001.1"/>
</dbReference>
<dbReference type="Gene3D" id="1.10.490.70">
    <property type="entry name" value="Histidine kinase N-terminal domain"/>
    <property type="match status" value="1"/>
</dbReference>
<dbReference type="CDD" id="cd14755">
    <property type="entry name" value="GS_BA2291-HK-like"/>
    <property type="match status" value="1"/>
</dbReference>
<dbReference type="InterPro" id="IPR036890">
    <property type="entry name" value="HATPase_C_sf"/>
</dbReference>
<evidence type="ECO:0000313" key="10">
    <source>
        <dbReference type="EMBL" id="KEF40199.1"/>
    </source>
</evidence>
<proteinExistence type="predicted"/>
<comment type="caution">
    <text evidence="10">The sequence shown here is derived from an EMBL/GenBank/DDBJ whole genome shotgun (WGS) entry which is preliminary data.</text>
</comment>
<keyword evidence="6 10" id="KW-0418">Kinase</keyword>
<dbReference type="InterPro" id="IPR005467">
    <property type="entry name" value="His_kinase_dom"/>
</dbReference>
<dbReference type="CDD" id="cd00082">
    <property type="entry name" value="HisKA"/>
    <property type="match status" value="1"/>
</dbReference>
<dbReference type="PANTHER" id="PTHR43065:SF10">
    <property type="entry name" value="PEROXIDE STRESS-ACTIVATED HISTIDINE KINASE MAK3"/>
    <property type="match status" value="1"/>
</dbReference>
<evidence type="ECO:0000313" key="11">
    <source>
        <dbReference type="Proteomes" id="UP000027936"/>
    </source>
</evidence>
<organism evidence="10 11">
    <name type="scientific">Schinkia azotoformans MEV2011</name>
    <dbReference type="NCBI Taxonomy" id="1348973"/>
    <lineage>
        <taxon>Bacteria</taxon>
        <taxon>Bacillati</taxon>
        <taxon>Bacillota</taxon>
        <taxon>Bacilli</taxon>
        <taxon>Bacillales</taxon>
        <taxon>Bacillaceae</taxon>
        <taxon>Calidifontibacillus/Schinkia group</taxon>
        <taxon>Schinkia</taxon>
    </lineage>
</organism>
<evidence type="ECO:0000256" key="7">
    <source>
        <dbReference type="ARBA" id="ARBA00022840"/>
    </source>
</evidence>
<dbReference type="Pfam" id="PF00512">
    <property type="entry name" value="HisKA"/>
    <property type="match status" value="1"/>
</dbReference>
<dbReference type="Pfam" id="PF09385">
    <property type="entry name" value="HisK_N"/>
    <property type="match status" value="1"/>
</dbReference>
<dbReference type="PANTHER" id="PTHR43065">
    <property type="entry name" value="SENSOR HISTIDINE KINASE"/>
    <property type="match status" value="1"/>
</dbReference>
<dbReference type="SUPFAM" id="SSF55874">
    <property type="entry name" value="ATPase domain of HSP90 chaperone/DNA topoisomerase II/histidine kinase"/>
    <property type="match status" value="1"/>
</dbReference>
<evidence type="ECO:0000256" key="2">
    <source>
        <dbReference type="ARBA" id="ARBA00012438"/>
    </source>
</evidence>
<dbReference type="SUPFAM" id="SSF47384">
    <property type="entry name" value="Homodimeric domain of signal transducing histidine kinase"/>
    <property type="match status" value="1"/>
</dbReference>
<dbReference type="GO" id="GO:0005524">
    <property type="term" value="F:ATP binding"/>
    <property type="evidence" value="ECO:0007669"/>
    <property type="project" value="UniProtKB-KW"/>
</dbReference>
<dbReference type="SMART" id="SM00388">
    <property type="entry name" value="HisKA"/>
    <property type="match status" value="1"/>
</dbReference>
<dbReference type="EMBL" id="JJRY01000001">
    <property type="protein sequence ID" value="KEF40199.1"/>
    <property type="molecule type" value="Genomic_DNA"/>
</dbReference>
<dbReference type="Proteomes" id="UP000027936">
    <property type="component" value="Unassembled WGS sequence"/>
</dbReference>
<dbReference type="GO" id="GO:0000155">
    <property type="term" value="F:phosphorelay sensor kinase activity"/>
    <property type="evidence" value="ECO:0007669"/>
    <property type="project" value="InterPro"/>
</dbReference>
<dbReference type="AlphaFoldDB" id="A0A072NRA9"/>
<dbReference type="InterPro" id="IPR004358">
    <property type="entry name" value="Sig_transdc_His_kin-like_C"/>
</dbReference>
<dbReference type="Pfam" id="PF02518">
    <property type="entry name" value="HATPase_c"/>
    <property type="match status" value="1"/>
</dbReference>
<dbReference type="InterPro" id="IPR018984">
    <property type="entry name" value="Histidine_kinase_N"/>
</dbReference>
<feature type="domain" description="Histidine kinase" evidence="9">
    <location>
        <begin position="169"/>
        <end position="377"/>
    </location>
</feature>
<evidence type="ECO:0000256" key="6">
    <source>
        <dbReference type="ARBA" id="ARBA00022777"/>
    </source>
</evidence>
<evidence type="ECO:0000256" key="8">
    <source>
        <dbReference type="ARBA" id="ARBA00023012"/>
    </source>
</evidence>
<sequence>METNVPTYNGYEKLAQFLKNNESTVLDLWEKSIVVSTDEDDKELIRKNGFLIYQLIIDSILADYSDDDIKSLAHKVAQERADANINIGDFVYNVNLGRSLIVKHIIKSGILLDELQPIIDLVNRQFDRFCYYAVSKYTELKDMKLKEINLFISQSHKDRLSILGQMSSSFVHEFRNPLTSVMGFVKLLKAEHPNMPYLDIISKELEQLKFRITQFLHTSKMNTVIESRIETITINDILEDVVHFLYPSIVDSNIEVTTNMNLDVTVNGDRNELKQVFLNLLINAVDALSEEKEKKRKINIIAAADLDNISVSISNNGAPLSADEIKLIFEPFYSTKNLGTGIGLYVCKKIIESHHGTINCISTDDLTTFQVMLPINFAS</sequence>
<dbReference type="PATRIC" id="fig|1348973.3.peg.210"/>
<dbReference type="InterPro" id="IPR003661">
    <property type="entry name" value="HisK_dim/P_dom"/>
</dbReference>
<keyword evidence="8" id="KW-0902">Two-component regulatory system</keyword>
<keyword evidence="3" id="KW-0597">Phosphoprotein</keyword>